<proteinExistence type="predicted"/>
<sequence>MAFSKVIGLGWDVGGWMGNNHGVAMCQWDRRTNEISWSGKAAEISIPDRGLLTLDHLISEVDPSFRLEAVDSDTLVIIGIDAPLGYPAAFNRLINGERPEMKKPEKEIFNPLAYRFTDQEIYRVFGKKPLSASYDRIGNNATAAMIHTKRWEEEAGFKTLPLKEASDTDHRLIIEVYPALVKEKRFEEAHTYLTRFLPEDTSPGTDAYDASLCALFAVAFGSNGKVLPKIKHPPKEKNALIKEEGWIYYFDQSST</sequence>
<dbReference type="Proteomes" id="UP000239047">
    <property type="component" value="Unassembled WGS sequence"/>
</dbReference>
<dbReference type="OrthoDB" id="2111554at2"/>
<evidence type="ECO:0008006" key="3">
    <source>
        <dbReference type="Google" id="ProtNLM"/>
    </source>
</evidence>
<keyword evidence="2" id="KW-1185">Reference proteome</keyword>
<evidence type="ECO:0000313" key="2">
    <source>
        <dbReference type="Proteomes" id="UP000239047"/>
    </source>
</evidence>
<comment type="caution">
    <text evidence="1">The sequence shown here is derived from an EMBL/GenBank/DDBJ whole genome shotgun (WGS) entry which is preliminary data.</text>
</comment>
<organism evidence="1 2">
    <name type="scientific">Jeotgalibacillus proteolyticus</name>
    <dbReference type="NCBI Taxonomy" id="2082395"/>
    <lineage>
        <taxon>Bacteria</taxon>
        <taxon>Bacillati</taxon>
        <taxon>Bacillota</taxon>
        <taxon>Bacilli</taxon>
        <taxon>Bacillales</taxon>
        <taxon>Caryophanaceae</taxon>
        <taxon>Jeotgalibacillus</taxon>
    </lineage>
</organism>
<gene>
    <name evidence="1" type="ORF">C4B60_17390</name>
</gene>
<protein>
    <recommendedName>
        <fullName evidence="3">DUF429 domain-containing protein</fullName>
    </recommendedName>
</protein>
<dbReference type="AlphaFoldDB" id="A0A2S5G7W4"/>
<accession>A0A2S5G7W4</accession>
<name>A0A2S5G7W4_9BACL</name>
<dbReference type="EMBL" id="PREZ01000007">
    <property type="protein sequence ID" value="PPA69087.1"/>
    <property type="molecule type" value="Genomic_DNA"/>
</dbReference>
<evidence type="ECO:0000313" key="1">
    <source>
        <dbReference type="EMBL" id="PPA69087.1"/>
    </source>
</evidence>
<dbReference type="RefSeq" id="WP_104059306.1">
    <property type="nucleotide sequence ID" value="NZ_PREZ01000007.1"/>
</dbReference>
<reference evidence="1 2" key="1">
    <citation type="submission" date="2018-02" db="EMBL/GenBank/DDBJ databases">
        <title>Jeotgalibacillus proteolyticum sp. nov. a protease producing bacterium isolated from ocean sediments of Laizhou Bay.</title>
        <authorList>
            <person name="Li Y."/>
        </authorList>
    </citation>
    <scope>NUCLEOTIDE SEQUENCE [LARGE SCALE GENOMIC DNA]</scope>
    <source>
        <strain evidence="1 2">22-7</strain>
    </source>
</reference>